<gene>
    <name evidence="9" type="ORF">ACFQ38_07910</name>
</gene>
<evidence type="ECO:0000313" key="10">
    <source>
        <dbReference type="Proteomes" id="UP001597231"/>
    </source>
</evidence>
<feature type="transmembrane region" description="Helical" evidence="8">
    <location>
        <begin position="184"/>
        <end position="203"/>
    </location>
</feature>
<dbReference type="NCBIfam" id="TIGR00912">
    <property type="entry name" value="2A0309"/>
    <property type="match status" value="1"/>
</dbReference>
<feature type="transmembrane region" description="Helical" evidence="8">
    <location>
        <begin position="7"/>
        <end position="29"/>
    </location>
</feature>
<dbReference type="RefSeq" id="WP_381480302.1">
    <property type="nucleotide sequence ID" value="NZ_JBHTLT010000038.1"/>
</dbReference>
<evidence type="ECO:0000256" key="2">
    <source>
        <dbReference type="ARBA" id="ARBA00007998"/>
    </source>
</evidence>
<evidence type="ECO:0000256" key="8">
    <source>
        <dbReference type="SAM" id="Phobius"/>
    </source>
</evidence>
<evidence type="ECO:0000256" key="3">
    <source>
        <dbReference type="ARBA" id="ARBA00022448"/>
    </source>
</evidence>
<evidence type="ECO:0000256" key="1">
    <source>
        <dbReference type="ARBA" id="ARBA00004141"/>
    </source>
</evidence>
<evidence type="ECO:0000256" key="5">
    <source>
        <dbReference type="ARBA" id="ARBA00022692"/>
    </source>
</evidence>
<dbReference type="InterPro" id="IPR004761">
    <property type="entry name" value="Spore_GerAB"/>
</dbReference>
<feature type="transmembrane region" description="Helical" evidence="8">
    <location>
        <begin position="271"/>
        <end position="290"/>
    </location>
</feature>
<feature type="transmembrane region" description="Helical" evidence="8">
    <location>
        <begin position="332"/>
        <end position="354"/>
    </location>
</feature>
<protein>
    <submittedName>
        <fullName evidence="9">Endospore germination permease</fullName>
    </submittedName>
</protein>
<comment type="similarity">
    <text evidence="2">Belongs to the amino acid-polyamine-organocation (APC) superfamily. Spore germination protein (SGP) (TC 2.A.3.9) family.</text>
</comment>
<keyword evidence="10" id="KW-1185">Reference proteome</keyword>
<organism evidence="9 10">
    <name type="scientific">Sporosarcina contaminans</name>
    <dbReference type="NCBI Taxonomy" id="633403"/>
    <lineage>
        <taxon>Bacteria</taxon>
        <taxon>Bacillati</taxon>
        <taxon>Bacillota</taxon>
        <taxon>Bacilli</taxon>
        <taxon>Bacillales</taxon>
        <taxon>Caryophanaceae</taxon>
        <taxon>Sporosarcina</taxon>
    </lineage>
</organism>
<accession>A0ABW3TW47</accession>
<keyword evidence="4" id="KW-0309">Germination</keyword>
<name>A0ABW3TW47_9BACL</name>
<keyword evidence="6 8" id="KW-1133">Transmembrane helix</keyword>
<comment type="caution">
    <text evidence="9">The sequence shown here is derived from an EMBL/GenBank/DDBJ whole genome shotgun (WGS) entry which is preliminary data.</text>
</comment>
<keyword evidence="5 8" id="KW-0812">Transmembrane</keyword>
<feature type="transmembrane region" description="Helical" evidence="8">
    <location>
        <begin position="41"/>
        <end position="61"/>
    </location>
</feature>
<evidence type="ECO:0000256" key="6">
    <source>
        <dbReference type="ARBA" id="ARBA00022989"/>
    </source>
</evidence>
<feature type="transmembrane region" description="Helical" evidence="8">
    <location>
        <begin position="81"/>
        <end position="101"/>
    </location>
</feature>
<comment type="subcellular location">
    <subcellularLocation>
        <location evidence="1">Membrane</location>
        <topology evidence="1">Multi-pass membrane protein</topology>
    </subcellularLocation>
</comment>
<dbReference type="Pfam" id="PF03845">
    <property type="entry name" value="Spore_permease"/>
    <property type="match status" value="1"/>
</dbReference>
<keyword evidence="3" id="KW-0813">Transport</keyword>
<evidence type="ECO:0000256" key="4">
    <source>
        <dbReference type="ARBA" id="ARBA00022544"/>
    </source>
</evidence>
<proteinExistence type="inferred from homology"/>
<feature type="transmembrane region" description="Helical" evidence="8">
    <location>
        <begin position="113"/>
        <end position="134"/>
    </location>
</feature>
<dbReference type="EMBL" id="JBHTLT010000038">
    <property type="protein sequence ID" value="MFD1205026.1"/>
    <property type="molecule type" value="Genomic_DNA"/>
</dbReference>
<dbReference type="Proteomes" id="UP001597231">
    <property type="component" value="Unassembled WGS sequence"/>
</dbReference>
<feature type="transmembrane region" description="Helical" evidence="8">
    <location>
        <begin position="302"/>
        <end position="320"/>
    </location>
</feature>
<feature type="transmembrane region" description="Helical" evidence="8">
    <location>
        <begin position="215"/>
        <end position="235"/>
    </location>
</feature>
<feature type="transmembrane region" description="Helical" evidence="8">
    <location>
        <begin position="141"/>
        <end position="164"/>
    </location>
</feature>
<keyword evidence="7 8" id="KW-0472">Membrane</keyword>
<evidence type="ECO:0000256" key="7">
    <source>
        <dbReference type="ARBA" id="ARBA00023136"/>
    </source>
</evidence>
<evidence type="ECO:0000313" key="9">
    <source>
        <dbReference type="EMBL" id="MFD1205026.1"/>
    </source>
</evidence>
<dbReference type="PANTHER" id="PTHR34975">
    <property type="entry name" value="SPORE GERMINATION PROTEIN A2"/>
    <property type="match status" value="1"/>
</dbReference>
<sequence length="364" mass="41941">MQKVGSISILHVILLSMTVIGLKNHVTIIPSLLKSAGRDGWISVFLAALVMIPWLFLIVYIHRSSKQLSITNWLNTEIGNVPTVIFRYVTAFFLLLMAVFTMGETLHWIKATFLPDSPLVLMILIYSILCIFLASTNLQTIVMVNVVVLFWVVILGFFVAFTNIQVKNYALLIPFFEHGLEPVFVSMVFPASGFIELLLFLFIQQNVKGKFHWYHYAIMLFILHSLTMGPLVGAITEFGPHEAMKQRYPAYEEWGLVSIGRFIEHLDFLSIYQWLTGTFVRVAFILYIVTDLLQMKGNRKRIWKILGPAFFFLSSALFLIDDQMFLKIKGDYFLIVTFFFMVLLTCFLLIMAFIKKEQHENSKT</sequence>
<dbReference type="PANTHER" id="PTHR34975:SF2">
    <property type="entry name" value="SPORE GERMINATION PROTEIN A2"/>
    <property type="match status" value="1"/>
</dbReference>
<reference evidence="10" key="1">
    <citation type="journal article" date="2019" name="Int. J. Syst. Evol. Microbiol.">
        <title>The Global Catalogue of Microorganisms (GCM) 10K type strain sequencing project: providing services to taxonomists for standard genome sequencing and annotation.</title>
        <authorList>
            <consortium name="The Broad Institute Genomics Platform"/>
            <consortium name="The Broad Institute Genome Sequencing Center for Infectious Disease"/>
            <person name="Wu L."/>
            <person name="Ma J."/>
        </authorList>
    </citation>
    <scope>NUCLEOTIDE SEQUENCE [LARGE SCALE GENOMIC DNA]</scope>
    <source>
        <strain evidence="10">CCUG 53915</strain>
    </source>
</reference>